<dbReference type="SUPFAM" id="SSF54593">
    <property type="entry name" value="Glyoxalase/Bleomycin resistance protein/Dihydroxybiphenyl dioxygenase"/>
    <property type="match status" value="1"/>
</dbReference>
<feature type="domain" description="VOC" evidence="3">
    <location>
        <begin position="4"/>
        <end position="131"/>
    </location>
</feature>
<dbReference type="STRING" id="1298851.TST_1361"/>
<dbReference type="NCBIfam" id="TIGR03081">
    <property type="entry name" value="metmalonyl_epim"/>
    <property type="match status" value="1"/>
</dbReference>
<dbReference type="PATRIC" id="fig|1298851.3.peg.1436"/>
<dbReference type="GO" id="GO:0004493">
    <property type="term" value="F:methylmalonyl-CoA epimerase activity"/>
    <property type="evidence" value="ECO:0007669"/>
    <property type="project" value="UniProtKB-EC"/>
</dbReference>
<dbReference type="CDD" id="cd07249">
    <property type="entry name" value="MMCE"/>
    <property type="match status" value="1"/>
</dbReference>
<name>A0A0S3QUZ6_THET7</name>
<dbReference type="InterPro" id="IPR029068">
    <property type="entry name" value="Glyas_Bleomycin-R_OHBP_Dase"/>
</dbReference>
<organism evidence="4 5">
    <name type="scientific">Thermosulfidibacter takaii (strain DSM 17441 / JCM 13301 / NBRC 103674 / ABI70S6)</name>
    <dbReference type="NCBI Taxonomy" id="1298851"/>
    <lineage>
        <taxon>Bacteria</taxon>
        <taxon>Pseudomonadati</taxon>
        <taxon>Thermosulfidibacterota</taxon>
        <taxon>Thermosulfidibacteria</taxon>
        <taxon>Thermosulfidibacterales</taxon>
        <taxon>Thermosulfidibacteraceae</taxon>
    </lineage>
</organism>
<keyword evidence="2" id="KW-0479">Metal-binding</keyword>
<comment type="similarity">
    <text evidence="1">Belongs to the methylmalonyl-CoA epimerase family.</text>
</comment>
<dbReference type="PROSITE" id="PS51819">
    <property type="entry name" value="VOC"/>
    <property type="match status" value="1"/>
</dbReference>
<dbReference type="Pfam" id="PF13669">
    <property type="entry name" value="Glyoxalase_4"/>
    <property type="match status" value="1"/>
</dbReference>
<keyword evidence="5" id="KW-1185">Reference proteome</keyword>
<dbReference type="KEGG" id="ttk:TST_1361"/>
<keyword evidence="4" id="KW-0413">Isomerase</keyword>
<evidence type="ECO:0000256" key="2">
    <source>
        <dbReference type="ARBA" id="ARBA00022723"/>
    </source>
</evidence>
<dbReference type="Proteomes" id="UP000063234">
    <property type="component" value="Chromosome"/>
</dbReference>
<accession>A0A0S3QUZ6</accession>
<evidence type="ECO:0000256" key="1">
    <source>
        <dbReference type="ARBA" id="ARBA00009308"/>
    </source>
</evidence>
<dbReference type="EMBL" id="AP013035">
    <property type="protein sequence ID" value="BAT72148.1"/>
    <property type="molecule type" value="Genomic_DNA"/>
</dbReference>
<reference evidence="5" key="1">
    <citation type="journal article" date="2018" name="Science">
        <title>A primordial and reversible TCA cycle in a facultatively chemolithoautotrophic thermophile.</title>
        <authorList>
            <person name="Nunoura T."/>
            <person name="Chikaraishi Y."/>
            <person name="Izaki R."/>
            <person name="Suwa T."/>
            <person name="Sato T."/>
            <person name="Harada T."/>
            <person name="Mori K."/>
            <person name="Kato Y."/>
            <person name="Miyazaki M."/>
            <person name="Shimamura S."/>
            <person name="Yanagawa K."/>
            <person name="Shuto A."/>
            <person name="Ohkouchi N."/>
            <person name="Fujita N."/>
            <person name="Takaki Y."/>
            <person name="Atomi H."/>
            <person name="Takai K."/>
        </authorList>
    </citation>
    <scope>NUCLEOTIDE SEQUENCE [LARGE SCALE GENOMIC DNA]</scope>
    <source>
        <strain evidence="5">DSM 17441 / JCM 13301 / NBRC 103674 / ABI70S6</strain>
    </source>
</reference>
<evidence type="ECO:0000313" key="4">
    <source>
        <dbReference type="EMBL" id="BAT72148.1"/>
    </source>
</evidence>
<dbReference type="PANTHER" id="PTHR43048">
    <property type="entry name" value="METHYLMALONYL-COA EPIMERASE"/>
    <property type="match status" value="1"/>
</dbReference>
<dbReference type="OrthoDB" id="9788468at2"/>
<evidence type="ECO:0000259" key="3">
    <source>
        <dbReference type="PROSITE" id="PS51819"/>
    </source>
</evidence>
<dbReference type="InterPro" id="IPR017515">
    <property type="entry name" value="MeMalonyl-CoA_epimerase"/>
</dbReference>
<dbReference type="RefSeq" id="WP_068550136.1">
    <property type="nucleotide sequence ID" value="NZ_AP013035.1"/>
</dbReference>
<dbReference type="EC" id="5.1.99.1" evidence="4"/>
<dbReference type="Gene3D" id="3.10.180.10">
    <property type="entry name" value="2,3-Dihydroxybiphenyl 1,2-Dioxygenase, domain 1"/>
    <property type="match status" value="1"/>
</dbReference>
<sequence length="132" mass="14763">MLKKVNHIGIAVKSIDEAKKLYELMGLKVEGYEVVEEQKVKVAFIQVGETRIELLEATSDDSPVAKFIEKRGEGIHHIAFEVDDIEQALKVLKENGIKLIDEKPRKGAHNTKIAFVHPKSTNGVLMEICQEG</sequence>
<evidence type="ECO:0000313" key="5">
    <source>
        <dbReference type="Proteomes" id="UP000063234"/>
    </source>
</evidence>
<proteinExistence type="inferred from homology"/>
<protein>
    <submittedName>
        <fullName evidence="4">Methylmalonyl-CoA epimerase</fullName>
        <ecNumber evidence="4">5.1.99.1</ecNumber>
    </submittedName>
</protein>
<dbReference type="PANTHER" id="PTHR43048:SF3">
    <property type="entry name" value="METHYLMALONYL-COA EPIMERASE, MITOCHONDRIAL"/>
    <property type="match status" value="1"/>
</dbReference>
<dbReference type="GO" id="GO:0046872">
    <property type="term" value="F:metal ion binding"/>
    <property type="evidence" value="ECO:0007669"/>
    <property type="project" value="UniProtKB-KW"/>
</dbReference>
<dbReference type="GO" id="GO:0046491">
    <property type="term" value="P:L-methylmalonyl-CoA metabolic process"/>
    <property type="evidence" value="ECO:0007669"/>
    <property type="project" value="TreeGrafter"/>
</dbReference>
<dbReference type="InterPro" id="IPR037523">
    <property type="entry name" value="VOC_core"/>
</dbReference>
<dbReference type="InterPro" id="IPR051785">
    <property type="entry name" value="MMCE/EMCE_epimerase"/>
</dbReference>
<dbReference type="AlphaFoldDB" id="A0A0S3QUZ6"/>
<gene>
    <name evidence="4" type="primary">mcmE</name>
    <name evidence="4" type="ORF">TST_1361</name>
</gene>